<protein>
    <submittedName>
        <fullName evidence="1">Uncharacterized protein</fullName>
    </submittedName>
</protein>
<name>A0A225MP69_9BURK</name>
<evidence type="ECO:0000313" key="2">
    <source>
        <dbReference type="Proteomes" id="UP000214603"/>
    </source>
</evidence>
<dbReference type="EMBL" id="NJIH01000004">
    <property type="protein sequence ID" value="OWT62153.1"/>
    <property type="molecule type" value="Genomic_DNA"/>
</dbReference>
<sequence>MSAEKTQLTLNFAPGLTETHRNLRDCVATSIYKRGLSTCAIDLNESPGNLSNQLSDDSPRKFGIDDLETYLQKSKDYTPIYYLVEKFLNDKSMEREAAGNEALQAIASLMPLLKKAGLVA</sequence>
<dbReference type="AlphaFoldDB" id="A0A225MP69"/>
<organism evidence="1 2">
    <name type="scientific">Candidimonas nitroreducens</name>
    <dbReference type="NCBI Taxonomy" id="683354"/>
    <lineage>
        <taxon>Bacteria</taxon>
        <taxon>Pseudomonadati</taxon>
        <taxon>Pseudomonadota</taxon>
        <taxon>Betaproteobacteria</taxon>
        <taxon>Burkholderiales</taxon>
        <taxon>Alcaligenaceae</taxon>
        <taxon>Candidimonas</taxon>
    </lineage>
</organism>
<accession>A0A225MP69</accession>
<evidence type="ECO:0000313" key="1">
    <source>
        <dbReference type="EMBL" id="OWT62153.1"/>
    </source>
</evidence>
<proteinExistence type="predicted"/>
<dbReference type="Proteomes" id="UP000214603">
    <property type="component" value="Unassembled WGS sequence"/>
</dbReference>
<comment type="caution">
    <text evidence="1">The sequence shown here is derived from an EMBL/GenBank/DDBJ whole genome shotgun (WGS) entry which is preliminary data.</text>
</comment>
<dbReference type="OrthoDB" id="8689430at2"/>
<reference evidence="2" key="1">
    <citation type="submission" date="2017-06" db="EMBL/GenBank/DDBJ databases">
        <title>Herbaspirillum phytohormonus sp. nov., isolated from the root nodule of Robinia pseudoacacia in lead-zinc mine.</title>
        <authorList>
            <person name="Fan M."/>
            <person name="Lin Y."/>
        </authorList>
    </citation>
    <scope>NUCLEOTIDE SEQUENCE [LARGE SCALE GENOMIC DNA]</scope>
    <source>
        <strain evidence="2">SC-089</strain>
    </source>
</reference>
<gene>
    <name evidence="1" type="ORF">CEY11_09330</name>
</gene>
<keyword evidence="2" id="KW-1185">Reference proteome</keyword>